<dbReference type="FunFam" id="1.10.230.10:FF:000007">
    <property type="entry name" value="Citrate synthase"/>
    <property type="match status" value="1"/>
</dbReference>
<dbReference type="Proteomes" id="UP000521748">
    <property type="component" value="Unassembled WGS sequence"/>
</dbReference>
<dbReference type="SUPFAM" id="SSF48256">
    <property type="entry name" value="Citrate synthase"/>
    <property type="match status" value="1"/>
</dbReference>
<evidence type="ECO:0000256" key="7">
    <source>
        <dbReference type="RuleBase" id="RU003406"/>
    </source>
</evidence>
<dbReference type="Gene3D" id="1.10.230.10">
    <property type="entry name" value="Cytochrome P450-Terp, domain 2"/>
    <property type="match status" value="1"/>
</dbReference>
<dbReference type="GO" id="GO:0006099">
    <property type="term" value="P:tricarboxylic acid cycle"/>
    <property type="evidence" value="ECO:0007669"/>
    <property type="project" value="UniProtKB-UniPathway"/>
</dbReference>
<dbReference type="Pfam" id="PF00285">
    <property type="entry name" value="Citrate_synt"/>
    <property type="match status" value="1"/>
</dbReference>
<evidence type="ECO:0000256" key="5">
    <source>
        <dbReference type="PIRNR" id="PIRNR001369"/>
    </source>
</evidence>
<evidence type="ECO:0000256" key="6">
    <source>
        <dbReference type="PIRSR" id="PIRSR001369-1"/>
    </source>
</evidence>
<reference evidence="8 9" key="1">
    <citation type="submission" date="2020-07" db="EMBL/GenBank/DDBJ databases">
        <title>Sequencing the genomes of 1000 actinobacteria strains.</title>
        <authorList>
            <person name="Klenk H.-P."/>
        </authorList>
    </citation>
    <scope>NUCLEOTIDE SEQUENCE [LARGE SCALE GENOMIC DNA]</scope>
    <source>
        <strain evidence="8 9">DSM 102047</strain>
    </source>
</reference>
<evidence type="ECO:0000313" key="9">
    <source>
        <dbReference type="Proteomes" id="UP000521748"/>
    </source>
</evidence>
<dbReference type="EMBL" id="JACBYQ010000002">
    <property type="protein sequence ID" value="NYE95875.1"/>
    <property type="molecule type" value="Genomic_DNA"/>
</dbReference>
<dbReference type="GO" id="GO:0036440">
    <property type="term" value="F:citrate synthase activity"/>
    <property type="evidence" value="ECO:0007669"/>
    <property type="project" value="UniProtKB-EC"/>
</dbReference>
<evidence type="ECO:0000256" key="3">
    <source>
        <dbReference type="ARBA" id="ARBA00022679"/>
    </source>
</evidence>
<dbReference type="PANTHER" id="PTHR11739">
    <property type="entry name" value="CITRATE SYNTHASE"/>
    <property type="match status" value="1"/>
</dbReference>
<dbReference type="InterPro" id="IPR016142">
    <property type="entry name" value="Citrate_synth-like_lrg_a-sub"/>
</dbReference>
<dbReference type="GO" id="GO:0005975">
    <property type="term" value="P:carbohydrate metabolic process"/>
    <property type="evidence" value="ECO:0007669"/>
    <property type="project" value="TreeGrafter"/>
</dbReference>
<evidence type="ECO:0000256" key="2">
    <source>
        <dbReference type="ARBA" id="ARBA00010566"/>
    </source>
</evidence>
<dbReference type="InterPro" id="IPR002020">
    <property type="entry name" value="Citrate_synthase"/>
</dbReference>
<dbReference type="InterPro" id="IPR019810">
    <property type="entry name" value="Citrate_synthase_AS"/>
</dbReference>
<dbReference type="PRINTS" id="PR00143">
    <property type="entry name" value="CITRTSNTHASE"/>
</dbReference>
<dbReference type="GO" id="GO:0005829">
    <property type="term" value="C:cytosol"/>
    <property type="evidence" value="ECO:0007669"/>
    <property type="project" value="TreeGrafter"/>
</dbReference>
<dbReference type="PIRSF" id="PIRSF001369">
    <property type="entry name" value="Citrate_synth"/>
    <property type="match status" value="1"/>
</dbReference>
<sequence length="399" mass="43082">MQTASRLDNTPIEVPRGLSNVVVTETMLSDVRGQEGFYHYRQYSALELARQASIEEVWYLLMFGELPSPAQLEDFLGRIAGHTTLSPALLEMLIGMSRAVEQGQLDLLAGLRAALAFEGAATAVKPLYDLSRDQRVEELIKLAAKVTGIISTLHRLGQGLSPLDSRPELGYVGNYLYMLSGVEAPKREVSALSNYLVAAVDHGFNASTFTARVIASTGADVASCLVGALGSLSGPLHGGAPSRALDTLDAIGSLENIDPWITEQVMAGRRIMGFGHPVYRTEDPRSALLKEVALGFGGSRVAFAVAVEERIPVLLEQLKPGRELHTNLEWYAAIVMELVGLDRALFTPTFAAARVLGWCANVLEQCDDPKIIRPSARYIGPPAPQALPAEIQARILPQA</sequence>
<organism evidence="8 9">
    <name type="scientific">Psychromicrobium silvestre</name>
    <dbReference type="NCBI Taxonomy" id="1645614"/>
    <lineage>
        <taxon>Bacteria</taxon>
        <taxon>Bacillati</taxon>
        <taxon>Actinomycetota</taxon>
        <taxon>Actinomycetes</taxon>
        <taxon>Micrococcales</taxon>
        <taxon>Micrococcaceae</taxon>
        <taxon>Psychromicrobium</taxon>
    </lineage>
</organism>
<keyword evidence="9" id="KW-1185">Reference proteome</keyword>
<comment type="catalytic activity">
    <reaction evidence="4">
        <text>oxaloacetate + acetyl-CoA + H2O = citrate + CoA + H(+)</text>
        <dbReference type="Rhea" id="RHEA:16845"/>
        <dbReference type="ChEBI" id="CHEBI:15377"/>
        <dbReference type="ChEBI" id="CHEBI:15378"/>
        <dbReference type="ChEBI" id="CHEBI:16452"/>
        <dbReference type="ChEBI" id="CHEBI:16947"/>
        <dbReference type="ChEBI" id="CHEBI:57287"/>
        <dbReference type="ChEBI" id="CHEBI:57288"/>
        <dbReference type="EC" id="2.3.3.16"/>
    </reaction>
</comment>
<feature type="active site" evidence="6">
    <location>
        <position position="329"/>
    </location>
</feature>
<dbReference type="PANTHER" id="PTHR11739:SF23">
    <property type="entry name" value="CITRATE SYNTHASE 2-RELATED"/>
    <property type="match status" value="1"/>
</dbReference>
<name>A0A7Y9LUJ3_9MICC</name>
<comment type="pathway">
    <text evidence="1">Carbohydrate metabolism; tricarboxylic acid cycle.</text>
</comment>
<dbReference type="InterPro" id="IPR016143">
    <property type="entry name" value="Citrate_synth-like_sm_a-sub"/>
</dbReference>
<accession>A0A7Y9LUJ3</accession>
<proteinExistence type="inferred from homology"/>
<evidence type="ECO:0000256" key="1">
    <source>
        <dbReference type="ARBA" id="ARBA00005163"/>
    </source>
</evidence>
<dbReference type="InterPro" id="IPR036969">
    <property type="entry name" value="Citrate_synthase_sf"/>
</dbReference>
<dbReference type="Gene3D" id="1.10.580.10">
    <property type="entry name" value="Citrate Synthase, domain 1"/>
    <property type="match status" value="1"/>
</dbReference>
<dbReference type="AlphaFoldDB" id="A0A7Y9LUJ3"/>
<evidence type="ECO:0000256" key="4">
    <source>
        <dbReference type="ARBA" id="ARBA00049288"/>
    </source>
</evidence>
<dbReference type="InterPro" id="IPR024176">
    <property type="entry name" value="Citrate_synthase_bac-typ"/>
</dbReference>
<dbReference type="PROSITE" id="PS00480">
    <property type="entry name" value="CITRATE_SYNTHASE"/>
    <property type="match status" value="1"/>
</dbReference>
<keyword evidence="8" id="KW-0012">Acyltransferase</keyword>
<comment type="caution">
    <text evidence="8">The sequence shown here is derived from an EMBL/GenBank/DDBJ whole genome shotgun (WGS) entry which is preliminary data.</text>
</comment>
<evidence type="ECO:0000313" key="8">
    <source>
        <dbReference type="EMBL" id="NYE95875.1"/>
    </source>
</evidence>
<feature type="active site" evidence="6">
    <location>
        <position position="276"/>
    </location>
</feature>
<keyword evidence="3 5" id="KW-0808">Transferase</keyword>
<comment type="similarity">
    <text evidence="2 5 7">Belongs to the citrate synthase family.</text>
</comment>
<dbReference type="RefSeq" id="WP_179389604.1">
    <property type="nucleotide sequence ID" value="NZ_JACBYQ010000002.1"/>
</dbReference>
<dbReference type="UniPathway" id="UPA00223"/>
<gene>
    <name evidence="8" type="ORF">FHU41_002125</name>
</gene>
<protein>
    <recommendedName>
        <fullName evidence="5">Citrate synthase</fullName>
    </recommendedName>
</protein>